<evidence type="ECO:0000313" key="4">
    <source>
        <dbReference type="Proteomes" id="UP000473470"/>
    </source>
</evidence>
<accession>A0A6L3N2J8</accession>
<reference evidence="3 4" key="1">
    <citation type="submission" date="2019-09" db="EMBL/GenBank/DDBJ databases">
        <title>Draft genome sequences of 48 bacterial type strains from the CCUG.</title>
        <authorList>
            <person name="Tunovic T."/>
            <person name="Pineiro-Iglesias B."/>
            <person name="Unosson C."/>
            <person name="Inganas E."/>
            <person name="Ohlen M."/>
            <person name="Cardew S."/>
            <person name="Jensie-Markopoulos S."/>
            <person name="Salva-Serra F."/>
            <person name="Jaen-Luchoro D."/>
            <person name="Karlsson R."/>
            <person name="Svensson-Stadler L."/>
            <person name="Chun J."/>
            <person name="Moore E."/>
        </authorList>
    </citation>
    <scope>NUCLEOTIDE SEQUENCE [LARGE SCALE GENOMIC DNA]</scope>
    <source>
        <strain evidence="3 4">CCUG 65686</strain>
    </source>
</reference>
<evidence type="ECO:0000256" key="1">
    <source>
        <dbReference type="SAM" id="MobiDB-lite"/>
    </source>
</evidence>
<dbReference type="EMBL" id="VZOK01000006">
    <property type="protein sequence ID" value="KAB0640156.1"/>
    <property type="molecule type" value="Genomic_DNA"/>
</dbReference>
<feature type="compositionally biased region" description="Basic residues" evidence="1">
    <location>
        <begin position="69"/>
        <end position="79"/>
    </location>
</feature>
<feature type="compositionally biased region" description="Basic and acidic residues" evidence="1">
    <location>
        <begin position="112"/>
        <end position="121"/>
    </location>
</feature>
<feature type="region of interest" description="Disordered" evidence="1">
    <location>
        <begin position="112"/>
        <end position="133"/>
    </location>
</feature>
<comment type="caution">
    <text evidence="3">The sequence shown here is derived from an EMBL/GenBank/DDBJ whole genome shotgun (WGS) entry which is preliminary data.</text>
</comment>
<gene>
    <name evidence="3" type="ORF">F7R25_05725</name>
</gene>
<dbReference type="AlphaFoldDB" id="A0A6L3N2J8"/>
<dbReference type="Proteomes" id="UP000473470">
    <property type="component" value="Unassembled WGS sequence"/>
</dbReference>
<organism evidence="3 4">
    <name type="scientific">Burkholderia stagnalis</name>
    <dbReference type="NCBI Taxonomy" id="1503054"/>
    <lineage>
        <taxon>Bacteria</taxon>
        <taxon>Pseudomonadati</taxon>
        <taxon>Pseudomonadota</taxon>
        <taxon>Betaproteobacteria</taxon>
        <taxon>Burkholderiales</taxon>
        <taxon>Burkholderiaceae</taxon>
        <taxon>Burkholderia</taxon>
        <taxon>Burkholderia cepacia complex</taxon>
    </lineage>
</organism>
<evidence type="ECO:0000256" key="2">
    <source>
        <dbReference type="SAM" id="SignalP"/>
    </source>
</evidence>
<sequence length="133" mass="13474">MGDLAMLRLSIFCSAFLACGAAFAAQPADGAPSMAAASNQVFPPLPPFASLPPGAGGDDDVPAPAAGVRHGKKLRHAPPAKKAPAEFQVRMVVTDASRAALAAVDKKLDEALDKSARERRPAGNGAAALAMSQ</sequence>
<feature type="chain" id="PRO_5026898446" evidence="2">
    <location>
        <begin position="25"/>
        <end position="133"/>
    </location>
</feature>
<feature type="region of interest" description="Disordered" evidence="1">
    <location>
        <begin position="47"/>
        <end position="82"/>
    </location>
</feature>
<feature type="signal peptide" evidence="2">
    <location>
        <begin position="1"/>
        <end position="24"/>
    </location>
</feature>
<evidence type="ECO:0000313" key="3">
    <source>
        <dbReference type="EMBL" id="KAB0640156.1"/>
    </source>
</evidence>
<proteinExistence type="predicted"/>
<keyword evidence="2" id="KW-0732">Signal</keyword>
<protein>
    <submittedName>
        <fullName evidence="3">Uncharacterized protein</fullName>
    </submittedName>
</protein>
<name>A0A6L3N2J8_9BURK</name>